<dbReference type="RefSeq" id="XP_035349341.1">
    <property type="nucleotide sequence ID" value="XM_035493448.1"/>
</dbReference>
<dbReference type="EMBL" id="CP055902">
    <property type="protein sequence ID" value="QKX63167.1"/>
    <property type="molecule type" value="Genomic_DNA"/>
</dbReference>
<dbReference type="SUPFAM" id="SSF51735">
    <property type="entry name" value="NAD(P)-binding Rossmann-fold domains"/>
    <property type="match status" value="1"/>
</dbReference>
<dbReference type="InterPro" id="IPR036291">
    <property type="entry name" value="NAD(P)-bd_dom_sf"/>
</dbReference>
<dbReference type="PROSITE" id="PS00455">
    <property type="entry name" value="AMP_BINDING"/>
    <property type="match status" value="1"/>
</dbReference>
<sequence length="1084" mass="119266">MTSNQQLLPNVIDGIAKTNPETPWIAFPRSNTTYADGFRETTFKEFANAVNGAANWIKNALGTSQEFGTLTYIGPNDLRYPVMVVAAIKTGYKLLLISPRNNVDANVNLFKLTNCTTVISPAPHPAILGEVDSVYPITVLEPPSIEELLDKQHAHFPYDKAYDNAKDQPFVVMHTSGSTGLPKPIIAPHALVTAFANIIHNVPPEGYENQMLRMHGKRIFLPMPLFHAIGVFFGLISVSFARTNLVIPLTNAPPTAKGVAEVLRYTRVNATILAPSTVEEISKDTDLLNHITSQLDTLAYSGGDLPKRLGDAVAEKVYMFPIYGATEFGHARQIAPTDRAWSDWKYIQWDERGGSVMEHHSDSMYEFVLKRTPSVEYESGCFAIFKDADKYRTKDLWTPHPHKPGLWAYCERKDNILVLLNGEKVNPLGFEEAVATDPIVKSCILIGAEQVHTILLVELNNTELIPAEGSDAVIERLWLTISAANAAVPSFARVSKACILFAHPEKPIQMTPKGTVIRKSTIDSYGDEIRQIYKLASQGATAQPISEMATAIALHDKNFVALSIEKELCAILRVGKIDRQENLFHQGLDSVLAIELVRNLQRVCNISISTVYSHPIINDLASILVVGELALHKHENSMLDAISGYRRQLDGIQIQPRSPGSPQGTSHVVLLTGSTGTIGSYFLNALVKEKTVAHIYCLNRSMDARDRQVKNNFDRHLTAEFPAARVTFHTGDVTTSNGKFGLDYTVFAQLQAQVTKVVHCAWPVDFNFHLGSFEAHLDGIVHLSSFAASARHSPTILFLSSSSAVQGYPDTFIPEKIIGDPAVTSLNGYGQSKWVAEILLDDASKKLELDISIARLGQVAGPIQGPGVWNINEWLPSLVISSQHLGVIPAQFPALRNTDLGRGEVDWVPVDILANVILELLFTGNKNSPKEPNSGARVYHVSNPSANQWSTLVPEVVELLCSFSSNSGPHTGGSTLVDDSSIKVVPYHEWLQKLQSSESSILNQVDSLAVTQVPAVKLIGFYKWLGKENTASDRACSILDTMQTVEESPTLAKLGAIQPSCMAKWTKSWMQQIYARGYREFESK</sequence>
<evidence type="ECO:0000259" key="5">
    <source>
        <dbReference type="Pfam" id="PF00550"/>
    </source>
</evidence>
<name>A0A7H8RAN5_TALRU</name>
<dbReference type="Gene3D" id="3.40.50.720">
    <property type="entry name" value="NAD(P)-binding Rossmann-like Domain"/>
    <property type="match status" value="1"/>
</dbReference>
<dbReference type="Gene3D" id="3.40.50.12780">
    <property type="entry name" value="N-terminal domain of ligase-like"/>
    <property type="match status" value="1"/>
</dbReference>
<dbReference type="PANTHER" id="PTHR43439">
    <property type="entry name" value="PHENYLACETATE-COENZYME A LIGASE"/>
    <property type="match status" value="1"/>
</dbReference>
<dbReference type="InterPro" id="IPR013120">
    <property type="entry name" value="FAR_NAD-bd"/>
</dbReference>
<dbReference type="Pfam" id="PF00550">
    <property type="entry name" value="PP-binding"/>
    <property type="match status" value="1"/>
</dbReference>
<keyword evidence="2" id="KW-0597">Phosphoprotein</keyword>
<dbReference type="OrthoDB" id="429813at2759"/>
<keyword evidence="3" id="KW-0812">Transmembrane</keyword>
<protein>
    <recommendedName>
        <fullName evidence="9">Carrier domain-containing protein</fullName>
    </recommendedName>
</protein>
<evidence type="ECO:0008006" key="9">
    <source>
        <dbReference type="Google" id="ProtNLM"/>
    </source>
</evidence>
<dbReference type="InterPro" id="IPR036736">
    <property type="entry name" value="ACP-like_sf"/>
</dbReference>
<dbReference type="InterPro" id="IPR009081">
    <property type="entry name" value="PP-bd_ACP"/>
</dbReference>
<evidence type="ECO:0000256" key="3">
    <source>
        <dbReference type="SAM" id="Phobius"/>
    </source>
</evidence>
<reference evidence="8" key="1">
    <citation type="submission" date="2020-06" db="EMBL/GenBank/DDBJ databases">
        <title>A chromosome-scale genome assembly of Talaromyces rugulosus W13939.</title>
        <authorList>
            <person name="Wang B."/>
            <person name="Guo L."/>
            <person name="Ye K."/>
            <person name="Wang L."/>
        </authorList>
    </citation>
    <scope>NUCLEOTIDE SEQUENCE [LARGE SCALE GENOMIC DNA]</scope>
    <source>
        <strain evidence="8">W13939</strain>
    </source>
</reference>
<feature type="transmembrane region" description="Helical" evidence="3">
    <location>
        <begin position="219"/>
        <end position="241"/>
    </location>
</feature>
<dbReference type="SUPFAM" id="SSF56801">
    <property type="entry name" value="Acetyl-CoA synthetase-like"/>
    <property type="match status" value="1"/>
</dbReference>
<dbReference type="KEGG" id="trg:TRUGW13939_10336"/>
<gene>
    <name evidence="7" type="ORF">TRUGW13939_10336</name>
</gene>
<proteinExistence type="predicted"/>
<dbReference type="AlphaFoldDB" id="A0A7H8RAN5"/>
<dbReference type="PANTHER" id="PTHR43439:SF2">
    <property type="entry name" value="ENZYME, PUTATIVE (JCVI)-RELATED"/>
    <property type="match status" value="1"/>
</dbReference>
<organism evidence="7 8">
    <name type="scientific">Talaromyces rugulosus</name>
    <name type="common">Penicillium rugulosum</name>
    <dbReference type="NCBI Taxonomy" id="121627"/>
    <lineage>
        <taxon>Eukaryota</taxon>
        <taxon>Fungi</taxon>
        <taxon>Dikarya</taxon>
        <taxon>Ascomycota</taxon>
        <taxon>Pezizomycotina</taxon>
        <taxon>Eurotiomycetes</taxon>
        <taxon>Eurotiomycetidae</taxon>
        <taxon>Eurotiales</taxon>
        <taxon>Trichocomaceae</taxon>
        <taxon>Talaromyces</taxon>
        <taxon>Talaromyces sect. Islandici</taxon>
    </lineage>
</organism>
<dbReference type="GeneID" id="55997816"/>
<dbReference type="SUPFAM" id="SSF47336">
    <property type="entry name" value="ACP-like"/>
    <property type="match status" value="1"/>
</dbReference>
<dbReference type="Pfam" id="PF23562">
    <property type="entry name" value="AMP-binding_C_3"/>
    <property type="match status" value="1"/>
</dbReference>
<keyword evidence="1" id="KW-0596">Phosphopantetheine</keyword>
<feature type="domain" description="Thioester reductase (TE)" evidence="6">
    <location>
        <begin position="671"/>
        <end position="917"/>
    </location>
</feature>
<dbReference type="InterPro" id="IPR051414">
    <property type="entry name" value="Adenylate-forming_Reductase"/>
</dbReference>
<dbReference type="Gene3D" id="1.10.1200.10">
    <property type="entry name" value="ACP-like"/>
    <property type="match status" value="1"/>
</dbReference>
<evidence type="ECO:0000256" key="2">
    <source>
        <dbReference type="ARBA" id="ARBA00022553"/>
    </source>
</evidence>
<evidence type="ECO:0000313" key="7">
    <source>
        <dbReference type="EMBL" id="QKX63167.1"/>
    </source>
</evidence>
<dbReference type="Pfam" id="PF07993">
    <property type="entry name" value="NAD_binding_4"/>
    <property type="match status" value="1"/>
</dbReference>
<dbReference type="Pfam" id="PF00501">
    <property type="entry name" value="AMP-binding"/>
    <property type="match status" value="1"/>
</dbReference>
<keyword evidence="8" id="KW-1185">Reference proteome</keyword>
<feature type="domain" description="Carrier" evidence="5">
    <location>
        <begin position="567"/>
        <end position="622"/>
    </location>
</feature>
<evidence type="ECO:0000313" key="8">
    <source>
        <dbReference type="Proteomes" id="UP000509510"/>
    </source>
</evidence>
<keyword evidence="3" id="KW-1133">Transmembrane helix</keyword>
<dbReference type="InterPro" id="IPR042099">
    <property type="entry name" value="ANL_N_sf"/>
</dbReference>
<feature type="domain" description="AMP-dependent synthetase/ligase" evidence="4">
    <location>
        <begin position="33"/>
        <end position="332"/>
    </location>
</feature>
<dbReference type="InterPro" id="IPR020845">
    <property type="entry name" value="AMP-binding_CS"/>
</dbReference>
<evidence type="ECO:0000259" key="6">
    <source>
        <dbReference type="Pfam" id="PF07993"/>
    </source>
</evidence>
<dbReference type="InterPro" id="IPR000873">
    <property type="entry name" value="AMP-dep_synth/lig_dom"/>
</dbReference>
<keyword evidence="3" id="KW-0472">Membrane</keyword>
<evidence type="ECO:0000256" key="1">
    <source>
        <dbReference type="ARBA" id="ARBA00022450"/>
    </source>
</evidence>
<evidence type="ECO:0000259" key="4">
    <source>
        <dbReference type="Pfam" id="PF00501"/>
    </source>
</evidence>
<accession>A0A7H8RAN5</accession>
<dbReference type="Proteomes" id="UP000509510">
    <property type="component" value="Chromosome V"/>
</dbReference>